<comment type="caution">
    <text evidence="3">The sequence shown here is derived from an EMBL/GenBank/DDBJ whole genome shotgun (WGS) entry which is preliminary data.</text>
</comment>
<evidence type="ECO:0000256" key="1">
    <source>
        <dbReference type="SAM" id="MobiDB-lite"/>
    </source>
</evidence>
<sequence>MIFRSAYLFARSRTRWPALAASRPLKVSSVILGISASMYLASLSLNKVHADSDSSPPSSEPPPDNESHSPPPLEAGFTADKTEWPLAIRYLGDALPDGLPRIYNLTRFDVRIRTMSRKPRVLINVLEGELLNRVNIADIVAENLWFNLEALFRWYQVDHTNPQPVEFMHEPHPPPEAIQTVLKTAVNFTDEYILNYFLGRAFSSLSKRNAADPMRGSTSACLVSALYEDDVRLLHVASLGNMRALLGRPREADENGTVKYDVHILSVDHSPSNPSEKSRVESLHEGENVIENDTLFGRPYTRAIGDGKLKWSPDVQSRLHKDYLGAAPDPRVKTPPYISAEPDVTSIKIRPGDFLVLSSSWLHECLTDQEVVGLVGAWLDKNEDTFLDAQNNLPQVVPKTPPAAILPEDLPVDMDEKEDKTVMYRRWNVSKRFVNVDNVPSAHLANNAMGGADLELRNALMEMPPAHSEGNTKSLGVAVLIFR</sequence>
<dbReference type="SMART" id="SM00332">
    <property type="entry name" value="PP2Cc"/>
    <property type="match status" value="1"/>
</dbReference>
<feature type="domain" description="PPM-type phosphatase" evidence="2">
    <location>
        <begin position="133"/>
        <end position="427"/>
    </location>
</feature>
<dbReference type="PROSITE" id="PS51746">
    <property type="entry name" value="PPM_2"/>
    <property type="match status" value="1"/>
</dbReference>
<feature type="compositionally biased region" description="Pro residues" evidence="1">
    <location>
        <begin position="58"/>
        <end position="73"/>
    </location>
</feature>
<evidence type="ECO:0000313" key="3">
    <source>
        <dbReference type="EMBL" id="KAK7035984.1"/>
    </source>
</evidence>
<proteinExistence type="predicted"/>
<dbReference type="AlphaFoldDB" id="A0AAW0C9C0"/>
<dbReference type="InterPro" id="IPR015655">
    <property type="entry name" value="PP2C"/>
</dbReference>
<dbReference type="SUPFAM" id="SSF81606">
    <property type="entry name" value="PP2C-like"/>
    <property type="match status" value="1"/>
</dbReference>
<dbReference type="Gene3D" id="3.60.40.10">
    <property type="entry name" value="PPM-type phosphatase domain"/>
    <property type="match status" value="1"/>
</dbReference>
<gene>
    <name evidence="3" type="ORF">R3P38DRAFT_2910034</name>
</gene>
<reference evidence="3 4" key="1">
    <citation type="journal article" date="2024" name="J Genomics">
        <title>Draft genome sequencing and assembly of Favolaschia claudopus CIRM-BRFM 2984 isolated from oak limbs.</title>
        <authorList>
            <person name="Navarro D."/>
            <person name="Drula E."/>
            <person name="Chaduli D."/>
            <person name="Cazenave R."/>
            <person name="Ahrendt S."/>
            <person name="Wang J."/>
            <person name="Lipzen A."/>
            <person name="Daum C."/>
            <person name="Barry K."/>
            <person name="Grigoriev I.V."/>
            <person name="Favel A."/>
            <person name="Rosso M.N."/>
            <person name="Martin F."/>
        </authorList>
    </citation>
    <scope>NUCLEOTIDE SEQUENCE [LARGE SCALE GENOMIC DNA]</scope>
    <source>
        <strain evidence="3 4">CIRM-BRFM 2984</strain>
    </source>
</reference>
<dbReference type="InterPro" id="IPR036457">
    <property type="entry name" value="PPM-type-like_dom_sf"/>
</dbReference>
<dbReference type="PANTHER" id="PTHR13832">
    <property type="entry name" value="PROTEIN PHOSPHATASE 2C"/>
    <property type="match status" value="1"/>
</dbReference>
<protein>
    <submittedName>
        <fullName evidence="3">PPM-type phosphatase domain-containing protein</fullName>
    </submittedName>
</protein>
<evidence type="ECO:0000313" key="4">
    <source>
        <dbReference type="Proteomes" id="UP001362999"/>
    </source>
</evidence>
<dbReference type="GO" id="GO:0004722">
    <property type="term" value="F:protein serine/threonine phosphatase activity"/>
    <property type="evidence" value="ECO:0007669"/>
    <property type="project" value="InterPro"/>
</dbReference>
<dbReference type="Proteomes" id="UP001362999">
    <property type="component" value="Unassembled WGS sequence"/>
</dbReference>
<dbReference type="InterPro" id="IPR001932">
    <property type="entry name" value="PPM-type_phosphatase-like_dom"/>
</dbReference>
<dbReference type="Pfam" id="PF00481">
    <property type="entry name" value="PP2C"/>
    <property type="match status" value="1"/>
</dbReference>
<evidence type="ECO:0000259" key="2">
    <source>
        <dbReference type="PROSITE" id="PS51746"/>
    </source>
</evidence>
<dbReference type="PANTHER" id="PTHR13832:SF827">
    <property type="entry name" value="PROTEIN PHOSPHATASE 1L"/>
    <property type="match status" value="1"/>
</dbReference>
<name>A0AAW0C9C0_9AGAR</name>
<dbReference type="CDD" id="cd00143">
    <property type="entry name" value="PP2Cc"/>
    <property type="match status" value="1"/>
</dbReference>
<keyword evidence="4" id="KW-1185">Reference proteome</keyword>
<dbReference type="EMBL" id="JAWWNJ010000019">
    <property type="protein sequence ID" value="KAK7035984.1"/>
    <property type="molecule type" value="Genomic_DNA"/>
</dbReference>
<feature type="region of interest" description="Disordered" evidence="1">
    <location>
        <begin position="50"/>
        <end position="75"/>
    </location>
</feature>
<accession>A0AAW0C9C0</accession>
<organism evidence="3 4">
    <name type="scientific">Favolaschia claudopus</name>
    <dbReference type="NCBI Taxonomy" id="2862362"/>
    <lineage>
        <taxon>Eukaryota</taxon>
        <taxon>Fungi</taxon>
        <taxon>Dikarya</taxon>
        <taxon>Basidiomycota</taxon>
        <taxon>Agaricomycotina</taxon>
        <taxon>Agaricomycetes</taxon>
        <taxon>Agaricomycetidae</taxon>
        <taxon>Agaricales</taxon>
        <taxon>Marasmiineae</taxon>
        <taxon>Mycenaceae</taxon>
        <taxon>Favolaschia</taxon>
    </lineage>
</organism>